<comment type="caution">
    <text evidence="3">The sequence shown here is derived from an EMBL/GenBank/DDBJ whole genome shotgun (WGS) entry which is preliminary data.</text>
</comment>
<feature type="coiled-coil region" evidence="1">
    <location>
        <begin position="99"/>
        <end position="126"/>
    </location>
</feature>
<evidence type="ECO:0000256" key="2">
    <source>
        <dbReference type="SAM" id="MobiDB-lite"/>
    </source>
</evidence>
<evidence type="ECO:0000313" key="4">
    <source>
        <dbReference type="Proteomes" id="UP000541444"/>
    </source>
</evidence>
<accession>A0A7J7LNF4</accession>
<keyword evidence="4" id="KW-1185">Reference proteome</keyword>
<feature type="compositionally biased region" description="Low complexity" evidence="2">
    <location>
        <begin position="156"/>
        <end position="168"/>
    </location>
</feature>
<feature type="region of interest" description="Disordered" evidence="2">
    <location>
        <begin position="141"/>
        <end position="178"/>
    </location>
</feature>
<organism evidence="3 4">
    <name type="scientific">Kingdonia uniflora</name>
    <dbReference type="NCBI Taxonomy" id="39325"/>
    <lineage>
        <taxon>Eukaryota</taxon>
        <taxon>Viridiplantae</taxon>
        <taxon>Streptophyta</taxon>
        <taxon>Embryophyta</taxon>
        <taxon>Tracheophyta</taxon>
        <taxon>Spermatophyta</taxon>
        <taxon>Magnoliopsida</taxon>
        <taxon>Ranunculales</taxon>
        <taxon>Circaeasteraceae</taxon>
        <taxon>Kingdonia</taxon>
    </lineage>
</organism>
<proteinExistence type="predicted"/>
<dbReference type="AlphaFoldDB" id="A0A7J7LNF4"/>
<name>A0A7J7LNF4_9MAGN</name>
<evidence type="ECO:0000256" key="1">
    <source>
        <dbReference type="SAM" id="Coils"/>
    </source>
</evidence>
<sequence length="178" mass="19845">MLTDSHRMGNIDLFGPTVLRASITPVVVTSASVHSLSQDFSLLGEAEGPDPGWHMEWTGRREMLPIARLRDPPLMSSSYGAEEMWHLTHGMRRLVRAESARDAQRLQEVEDELAIARRQIDSIDHQLYAHDLQLRRGRDVRVVPLPPGGGARTRQRGSGLQTRGGSTSRRGRGTGNDY</sequence>
<dbReference type="Proteomes" id="UP000541444">
    <property type="component" value="Unassembled WGS sequence"/>
</dbReference>
<gene>
    <name evidence="3" type="ORF">GIB67_004859</name>
</gene>
<protein>
    <submittedName>
        <fullName evidence="3">Uncharacterized protein</fullName>
    </submittedName>
</protein>
<dbReference type="EMBL" id="JACGCM010002137">
    <property type="protein sequence ID" value="KAF6144186.1"/>
    <property type="molecule type" value="Genomic_DNA"/>
</dbReference>
<reference evidence="3 4" key="1">
    <citation type="journal article" date="2020" name="IScience">
        <title>Genome Sequencing of the Endangered Kingdonia uniflora (Circaeasteraceae, Ranunculales) Reveals Potential Mechanisms of Evolutionary Specialization.</title>
        <authorList>
            <person name="Sun Y."/>
            <person name="Deng T."/>
            <person name="Zhang A."/>
            <person name="Moore M.J."/>
            <person name="Landis J.B."/>
            <person name="Lin N."/>
            <person name="Zhang H."/>
            <person name="Zhang X."/>
            <person name="Huang J."/>
            <person name="Zhang X."/>
            <person name="Sun H."/>
            <person name="Wang H."/>
        </authorList>
    </citation>
    <scope>NUCLEOTIDE SEQUENCE [LARGE SCALE GENOMIC DNA]</scope>
    <source>
        <strain evidence="3">TB1705</strain>
        <tissue evidence="3">Leaf</tissue>
    </source>
</reference>
<evidence type="ECO:0000313" key="3">
    <source>
        <dbReference type="EMBL" id="KAF6144186.1"/>
    </source>
</evidence>
<keyword evidence="1" id="KW-0175">Coiled coil</keyword>